<comment type="caution">
    <text evidence="1">The sequence shown here is derived from an EMBL/GenBank/DDBJ whole genome shotgun (WGS) entry which is preliminary data.</text>
</comment>
<dbReference type="AlphaFoldDB" id="A0A5A5TKR2"/>
<proteinExistence type="predicted"/>
<keyword evidence="2" id="KW-1185">Reference proteome</keyword>
<gene>
    <name evidence="1" type="ORF">KDI_52400</name>
</gene>
<dbReference type="EMBL" id="BIXY01000133">
    <property type="protein sequence ID" value="GCF11676.1"/>
    <property type="molecule type" value="Genomic_DNA"/>
</dbReference>
<dbReference type="Proteomes" id="UP000322530">
    <property type="component" value="Unassembled WGS sequence"/>
</dbReference>
<name>A0A5A5TKR2_9CHLR</name>
<evidence type="ECO:0000313" key="2">
    <source>
        <dbReference type="Proteomes" id="UP000322530"/>
    </source>
</evidence>
<protein>
    <submittedName>
        <fullName evidence="1">Uncharacterized protein</fullName>
    </submittedName>
</protein>
<evidence type="ECO:0000313" key="1">
    <source>
        <dbReference type="EMBL" id="GCF11676.1"/>
    </source>
</evidence>
<dbReference type="RefSeq" id="WP_149404490.1">
    <property type="nucleotide sequence ID" value="NZ_BIXY01000133.1"/>
</dbReference>
<dbReference type="OrthoDB" id="164866at2"/>
<organism evidence="1 2">
    <name type="scientific">Dictyobacter arantiisoli</name>
    <dbReference type="NCBI Taxonomy" id="2014874"/>
    <lineage>
        <taxon>Bacteria</taxon>
        <taxon>Bacillati</taxon>
        <taxon>Chloroflexota</taxon>
        <taxon>Ktedonobacteria</taxon>
        <taxon>Ktedonobacterales</taxon>
        <taxon>Dictyobacteraceae</taxon>
        <taxon>Dictyobacter</taxon>
    </lineage>
</organism>
<sequence length="65" mass="7771">MNNFDELDEQVRKKLTALRKKRESNLKFRKEQRERLEKTLADPLLSPVARGNLERQLHELTIPND</sequence>
<reference evidence="1 2" key="1">
    <citation type="submission" date="2019-01" db="EMBL/GenBank/DDBJ databases">
        <title>Draft genome sequence of Dictyobacter sp. Uno17.</title>
        <authorList>
            <person name="Wang C.M."/>
            <person name="Zheng Y."/>
            <person name="Sakai Y."/>
            <person name="Abe K."/>
            <person name="Yokota A."/>
            <person name="Yabe S."/>
        </authorList>
    </citation>
    <scope>NUCLEOTIDE SEQUENCE [LARGE SCALE GENOMIC DNA]</scope>
    <source>
        <strain evidence="1 2">Uno17</strain>
    </source>
</reference>
<accession>A0A5A5TKR2</accession>